<reference evidence="5 6" key="1">
    <citation type="submission" date="2023-12" db="EMBL/GenBank/DDBJ databases">
        <title>Baltic Sea Cyanobacteria.</title>
        <authorList>
            <person name="Delbaje E."/>
            <person name="Fewer D.P."/>
            <person name="Shishido T.K."/>
        </authorList>
    </citation>
    <scope>NUCLEOTIDE SEQUENCE [LARGE SCALE GENOMIC DNA]</scope>
    <source>
        <strain evidence="5 6">UHCC 0060</strain>
    </source>
</reference>
<protein>
    <submittedName>
        <fullName evidence="5">Glycosyltransferase family 10</fullName>
    </submittedName>
</protein>
<sequence length="365" mass="42478">MKRVLIRPTFHDWCENKLFTQGTSFSAVYQEAFSLWKQQAAKLGFQLDTWDQAPLDTADIFWFLDLPPSRTEFERIRAQLKPNTPIVLQILESPLGIHAFNDANTQDFNAILSYEHIEAIKQKQRYFDYHLPNQVRQPETNLSYSERKGLLLINSNRVVGFLGMRHLGLSGIPGFGKFLAGWYCSFPMFTESLFGELYSRRRQIARTAEVIAPNFLDIYGRGWNGEQVSWCPLYLNRPYKCWRGIPMISKWDLCEQYRFVLSFENFRGNRGYISEKIFDAFFAGSVPVYLGDDRITDYVPAAAFVDARNFDNYTELLKYLIACTEQEWLDMRAAGQDFIQCDKFQSFQSEKFAEIATDILKKVSV</sequence>
<evidence type="ECO:0000256" key="3">
    <source>
        <dbReference type="ARBA" id="ARBA00022679"/>
    </source>
</evidence>
<feature type="domain" description="Fucosyltransferase C-terminal" evidence="4">
    <location>
        <begin position="252"/>
        <end position="323"/>
    </location>
</feature>
<dbReference type="PANTHER" id="PTHR11929">
    <property type="entry name" value="ALPHA- 1,3 -FUCOSYLTRANSFERASE"/>
    <property type="match status" value="1"/>
</dbReference>
<dbReference type="Pfam" id="PF00852">
    <property type="entry name" value="Glyco_transf_10"/>
    <property type="match status" value="1"/>
</dbReference>
<dbReference type="SUPFAM" id="SSF53756">
    <property type="entry name" value="UDP-Glycosyltransferase/glycogen phosphorylase"/>
    <property type="match status" value="1"/>
</dbReference>
<evidence type="ECO:0000256" key="2">
    <source>
        <dbReference type="ARBA" id="ARBA00022676"/>
    </source>
</evidence>
<dbReference type="Proteomes" id="UP001303285">
    <property type="component" value="Unassembled WGS sequence"/>
</dbReference>
<dbReference type="Gene3D" id="3.40.50.11660">
    <property type="entry name" value="Glycosyl transferase family 10, C-terminal domain"/>
    <property type="match status" value="1"/>
</dbReference>
<keyword evidence="2" id="KW-0328">Glycosyltransferase</keyword>
<dbReference type="EMBL" id="JAYGHK010000169">
    <property type="protein sequence ID" value="MEA5611099.1"/>
    <property type="molecule type" value="Genomic_DNA"/>
</dbReference>
<dbReference type="InterPro" id="IPR038577">
    <property type="entry name" value="GT10-like_C_sf"/>
</dbReference>
<comment type="similarity">
    <text evidence="1">Belongs to the glycosyltransferase 10 family.</text>
</comment>
<accession>A0ABU5UXR0</accession>
<keyword evidence="6" id="KW-1185">Reference proteome</keyword>
<dbReference type="InterPro" id="IPR001503">
    <property type="entry name" value="Glyco_trans_10"/>
</dbReference>
<evidence type="ECO:0000256" key="1">
    <source>
        <dbReference type="ARBA" id="ARBA00008919"/>
    </source>
</evidence>
<evidence type="ECO:0000313" key="6">
    <source>
        <dbReference type="Proteomes" id="UP001303285"/>
    </source>
</evidence>
<dbReference type="RefSeq" id="WP_323244339.1">
    <property type="nucleotide sequence ID" value="NZ_JAYGHK010000169.1"/>
</dbReference>
<evidence type="ECO:0000313" key="5">
    <source>
        <dbReference type="EMBL" id="MEA5611099.1"/>
    </source>
</evidence>
<keyword evidence="3" id="KW-0808">Transferase</keyword>
<name>A0ABU5UXR0_NODSP</name>
<dbReference type="InterPro" id="IPR055270">
    <property type="entry name" value="Glyco_tran_10_C"/>
</dbReference>
<comment type="caution">
    <text evidence="5">The sequence shown here is derived from an EMBL/GenBank/DDBJ whole genome shotgun (WGS) entry which is preliminary data.</text>
</comment>
<dbReference type="PANTHER" id="PTHR11929:SF194">
    <property type="entry name" value="ALPHA-(1,3)-FUCOSYLTRANSFERASE 10"/>
    <property type="match status" value="1"/>
</dbReference>
<organism evidence="5 6">
    <name type="scientific">Nodularia spumigena UHCC 0060</name>
    <dbReference type="NCBI Taxonomy" id="3110300"/>
    <lineage>
        <taxon>Bacteria</taxon>
        <taxon>Bacillati</taxon>
        <taxon>Cyanobacteriota</taxon>
        <taxon>Cyanophyceae</taxon>
        <taxon>Nostocales</taxon>
        <taxon>Nodulariaceae</taxon>
        <taxon>Nodularia</taxon>
    </lineage>
</organism>
<evidence type="ECO:0000259" key="4">
    <source>
        <dbReference type="Pfam" id="PF00852"/>
    </source>
</evidence>
<proteinExistence type="inferred from homology"/>
<gene>
    <name evidence="5" type="ORF">VB695_24080</name>
</gene>